<feature type="domain" description="G-protein coupled receptors family 2 profile 2" evidence="8">
    <location>
        <begin position="328"/>
        <end position="576"/>
    </location>
</feature>
<evidence type="ECO:0000256" key="7">
    <source>
        <dbReference type="SAM" id="SignalP"/>
    </source>
</evidence>
<dbReference type="GO" id="GO:0016020">
    <property type="term" value="C:membrane"/>
    <property type="evidence" value="ECO:0007669"/>
    <property type="project" value="UniProtKB-SubCell"/>
</dbReference>
<evidence type="ECO:0000313" key="9">
    <source>
        <dbReference type="EMBL" id="KAH7962706.1"/>
    </source>
</evidence>
<keyword evidence="2 6" id="KW-0812">Transmembrane</keyword>
<name>A0A9D4Q1J8_RHISA</name>
<feature type="transmembrane region" description="Helical" evidence="6">
    <location>
        <begin position="527"/>
        <end position="545"/>
    </location>
</feature>
<feature type="compositionally biased region" description="Polar residues" evidence="5">
    <location>
        <begin position="593"/>
        <end position="607"/>
    </location>
</feature>
<feature type="region of interest" description="Disordered" evidence="5">
    <location>
        <begin position="592"/>
        <end position="636"/>
    </location>
</feature>
<feature type="transmembrane region" description="Helical" evidence="6">
    <location>
        <begin position="434"/>
        <end position="460"/>
    </location>
</feature>
<comment type="subcellular location">
    <subcellularLocation>
        <location evidence="1">Membrane</location>
        <topology evidence="1">Multi-pass membrane protein</topology>
    </subcellularLocation>
</comment>
<feature type="transmembrane region" description="Helical" evidence="6">
    <location>
        <begin position="365"/>
        <end position="384"/>
    </location>
</feature>
<dbReference type="PROSITE" id="PS50261">
    <property type="entry name" value="G_PROTEIN_RECEP_F2_4"/>
    <property type="match status" value="1"/>
</dbReference>
<feature type="chain" id="PRO_5038756922" description="G-protein coupled receptors family 2 profile 2 domain-containing protein" evidence="7">
    <location>
        <begin position="18"/>
        <end position="636"/>
    </location>
</feature>
<dbReference type="Gene3D" id="1.20.1070.10">
    <property type="entry name" value="Rhodopsin 7-helix transmembrane proteins"/>
    <property type="match status" value="1"/>
</dbReference>
<feature type="transmembrane region" description="Helical" evidence="6">
    <location>
        <begin position="330"/>
        <end position="353"/>
    </location>
</feature>
<dbReference type="OrthoDB" id="8191206at2759"/>
<dbReference type="InterPro" id="IPR017981">
    <property type="entry name" value="GPCR_2-like_7TM"/>
</dbReference>
<comment type="caution">
    <text evidence="9">The sequence shown here is derived from an EMBL/GenBank/DDBJ whole genome shotgun (WGS) entry which is preliminary data.</text>
</comment>
<protein>
    <recommendedName>
        <fullName evidence="8">G-protein coupled receptors family 2 profile 2 domain-containing protein</fullName>
    </recommendedName>
</protein>
<evidence type="ECO:0000256" key="6">
    <source>
        <dbReference type="SAM" id="Phobius"/>
    </source>
</evidence>
<feature type="signal peptide" evidence="7">
    <location>
        <begin position="1"/>
        <end position="17"/>
    </location>
</feature>
<keyword evidence="7" id="KW-0732">Signal</keyword>
<dbReference type="VEuPathDB" id="VectorBase:RSAN_027146"/>
<evidence type="ECO:0000256" key="4">
    <source>
        <dbReference type="ARBA" id="ARBA00023136"/>
    </source>
</evidence>
<keyword evidence="3 6" id="KW-1133">Transmembrane helix</keyword>
<dbReference type="CDD" id="cd15039">
    <property type="entry name" value="7tmB3_Methuselah-like"/>
    <property type="match status" value="1"/>
</dbReference>
<dbReference type="Pfam" id="PF00002">
    <property type="entry name" value="7tm_2"/>
    <property type="match status" value="1"/>
</dbReference>
<evidence type="ECO:0000256" key="3">
    <source>
        <dbReference type="ARBA" id="ARBA00022989"/>
    </source>
</evidence>
<evidence type="ECO:0000256" key="2">
    <source>
        <dbReference type="ARBA" id="ARBA00022692"/>
    </source>
</evidence>
<dbReference type="EMBL" id="JABSTV010001249">
    <property type="protein sequence ID" value="KAH7962706.1"/>
    <property type="molecule type" value="Genomic_DNA"/>
</dbReference>
<evidence type="ECO:0000259" key="8">
    <source>
        <dbReference type="PROSITE" id="PS50261"/>
    </source>
</evidence>
<dbReference type="GO" id="GO:0004930">
    <property type="term" value="F:G protein-coupled receptor activity"/>
    <property type="evidence" value="ECO:0007669"/>
    <property type="project" value="InterPro"/>
</dbReference>
<dbReference type="PANTHER" id="PTHR45902">
    <property type="entry name" value="LATROPHILIN RECEPTOR-LIKE PROTEIN A"/>
    <property type="match status" value="1"/>
</dbReference>
<keyword evidence="4 6" id="KW-0472">Membrane</keyword>
<evidence type="ECO:0000256" key="1">
    <source>
        <dbReference type="ARBA" id="ARBA00004141"/>
    </source>
</evidence>
<sequence>MYHSLVLLLCSLAALHGWLPSDVAVSAANTTTFQESAKNSSDELVQSLLHCNSQTSETSMEIRRRVCSSDSSCVHYGDCCFDADVASNDASRKNTSCVSLLDHKSVLRKIVMVTRCNDSWPEDEVRKGCEDAGARNETFHRIPATSGSGYTYSNGFCALCNYDSKSWVFWTVSSVESKRATFDLQVDSLKRNLRYCTASANYSDTCGRVNGSEFIEAESKCKLYLEPVRQNYTGKTYKNVYCALCDEVNITSLVCYPVEGGSIADNVDPPDGSSAFRGITVKRLTINATSCAAWFDGKCYINDTTYRYKGNAFASNTTGDESYTYTYQHYLIMICIGLSLFFLIMKGITYAVFSAARNFASRCNLCLSATLFFTQLVYILAGYLDVPPDVCVASSVIQHFGFVATFAWTTVLSFDMWRNISSMRVTTRSDQTLIFYGTVAWGVPFLFVAACCGLNWGAPWSPYSPAYGQYYCFFGKYRPYVAFFLVPMGVLLAVDMGLYAHIVIYVRRTKDFRKGMVSNKDQPSDMALFFKLALIMGASWFLGLLNFINSSVIQVLTSILNGLQGVYLFFGFQDYKYYVDALKARNNKDKRTLSSSASNCSNTTEVHSVSDLPAASDDPERQRGVKLPMENISRAK</sequence>
<dbReference type="SUPFAM" id="SSF81321">
    <property type="entry name" value="Family A G protein-coupled receptor-like"/>
    <property type="match status" value="1"/>
</dbReference>
<gene>
    <name evidence="9" type="ORF">HPB52_017589</name>
</gene>
<dbReference type="Proteomes" id="UP000821837">
    <property type="component" value="Chromosome 3"/>
</dbReference>
<feature type="transmembrane region" description="Helical" evidence="6">
    <location>
        <begin position="551"/>
        <end position="570"/>
    </location>
</feature>
<keyword evidence="10" id="KW-1185">Reference proteome</keyword>
<dbReference type="InterPro" id="IPR000832">
    <property type="entry name" value="GPCR_2_secretin-like"/>
</dbReference>
<dbReference type="InterPro" id="IPR053231">
    <property type="entry name" value="GPCR_LN-TM7"/>
</dbReference>
<evidence type="ECO:0000256" key="5">
    <source>
        <dbReference type="SAM" id="MobiDB-lite"/>
    </source>
</evidence>
<evidence type="ECO:0000313" key="10">
    <source>
        <dbReference type="Proteomes" id="UP000821837"/>
    </source>
</evidence>
<reference evidence="9" key="1">
    <citation type="journal article" date="2020" name="Cell">
        <title>Large-Scale Comparative Analyses of Tick Genomes Elucidate Their Genetic Diversity and Vector Capacities.</title>
        <authorList>
            <consortium name="Tick Genome and Microbiome Consortium (TIGMIC)"/>
            <person name="Jia N."/>
            <person name="Wang J."/>
            <person name="Shi W."/>
            <person name="Du L."/>
            <person name="Sun Y."/>
            <person name="Zhan W."/>
            <person name="Jiang J.F."/>
            <person name="Wang Q."/>
            <person name="Zhang B."/>
            <person name="Ji P."/>
            <person name="Bell-Sakyi L."/>
            <person name="Cui X.M."/>
            <person name="Yuan T.T."/>
            <person name="Jiang B.G."/>
            <person name="Yang W.F."/>
            <person name="Lam T.T."/>
            <person name="Chang Q.C."/>
            <person name="Ding S.J."/>
            <person name="Wang X.J."/>
            <person name="Zhu J.G."/>
            <person name="Ruan X.D."/>
            <person name="Zhao L."/>
            <person name="Wei J.T."/>
            <person name="Ye R.Z."/>
            <person name="Que T.C."/>
            <person name="Du C.H."/>
            <person name="Zhou Y.H."/>
            <person name="Cheng J.X."/>
            <person name="Dai P.F."/>
            <person name="Guo W.B."/>
            <person name="Han X.H."/>
            <person name="Huang E.J."/>
            <person name="Li L.F."/>
            <person name="Wei W."/>
            <person name="Gao Y.C."/>
            <person name="Liu J.Z."/>
            <person name="Shao H.Z."/>
            <person name="Wang X."/>
            <person name="Wang C.C."/>
            <person name="Yang T.C."/>
            <person name="Huo Q.B."/>
            <person name="Li W."/>
            <person name="Chen H.Y."/>
            <person name="Chen S.E."/>
            <person name="Zhou L.G."/>
            <person name="Ni X.B."/>
            <person name="Tian J.H."/>
            <person name="Sheng Y."/>
            <person name="Liu T."/>
            <person name="Pan Y.S."/>
            <person name="Xia L.Y."/>
            <person name="Li J."/>
            <person name="Zhao F."/>
            <person name="Cao W.C."/>
        </authorList>
    </citation>
    <scope>NUCLEOTIDE SEQUENCE</scope>
    <source>
        <strain evidence="9">Rsan-2018</strain>
    </source>
</reference>
<feature type="transmembrane region" description="Helical" evidence="6">
    <location>
        <begin position="480"/>
        <end position="506"/>
    </location>
</feature>
<accession>A0A9D4Q1J8</accession>
<dbReference type="GO" id="GO:0007166">
    <property type="term" value="P:cell surface receptor signaling pathway"/>
    <property type="evidence" value="ECO:0007669"/>
    <property type="project" value="InterPro"/>
</dbReference>
<dbReference type="PANTHER" id="PTHR45902:SF1">
    <property type="entry name" value="LATROPHILIN RECEPTOR-LIKE PROTEIN A"/>
    <property type="match status" value="1"/>
</dbReference>
<organism evidence="9 10">
    <name type="scientific">Rhipicephalus sanguineus</name>
    <name type="common">Brown dog tick</name>
    <name type="synonym">Ixodes sanguineus</name>
    <dbReference type="NCBI Taxonomy" id="34632"/>
    <lineage>
        <taxon>Eukaryota</taxon>
        <taxon>Metazoa</taxon>
        <taxon>Ecdysozoa</taxon>
        <taxon>Arthropoda</taxon>
        <taxon>Chelicerata</taxon>
        <taxon>Arachnida</taxon>
        <taxon>Acari</taxon>
        <taxon>Parasitiformes</taxon>
        <taxon>Ixodida</taxon>
        <taxon>Ixodoidea</taxon>
        <taxon>Ixodidae</taxon>
        <taxon>Rhipicephalinae</taxon>
        <taxon>Rhipicephalus</taxon>
        <taxon>Rhipicephalus</taxon>
    </lineage>
</organism>
<dbReference type="AlphaFoldDB" id="A0A9D4Q1J8"/>
<feature type="transmembrane region" description="Helical" evidence="6">
    <location>
        <begin position="396"/>
        <end position="414"/>
    </location>
</feature>
<proteinExistence type="predicted"/>
<reference evidence="9" key="2">
    <citation type="submission" date="2021-09" db="EMBL/GenBank/DDBJ databases">
        <authorList>
            <person name="Jia N."/>
            <person name="Wang J."/>
            <person name="Shi W."/>
            <person name="Du L."/>
            <person name="Sun Y."/>
            <person name="Zhan W."/>
            <person name="Jiang J."/>
            <person name="Wang Q."/>
            <person name="Zhang B."/>
            <person name="Ji P."/>
            <person name="Sakyi L.B."/>
            <person name="Cui X."/>
            <person name="Yuan T."/>
            <person name="Jiang B."/>
            <person name="Yang W."/>
            <person name="Lam T.T.-Y."/>
            <person name="Chang Q."/>
            <person name="Ding S."/>
            <person name="Wang X."/>
            <person name="Zhu J."/>
            <person name="Ruan X."/>
            <person name="Zhao L."/>
            <person name="Wei J."/>
            <person name="Que T."/>
            <person name="Du C."/>
            <person name="Cheng J."/>
            <person name="Dai P."/>
            <person name="Han X."/>
            <person name="Huang E."/>
            <person name="Gao Y."/>
            <person name="Liu J."/>
            <person name="Shao H."/>
            <person name="Ye R."/>
            <person name="Li L."/>
            <person name="Wei W."/>
            <person name="Wang X."/>
            <person name="Wang C."/>
            <person name="Huo Q."/>
            <person name="Li W."/>
            <person name="Guo W."/>
            <person name="Chen H."/>
            <person name="Chen S."/>
            <person name="Zhou L."/>
            <person name="Zhou L."/>
            <person name="Ni X."/>
            <person name="Tian J."/>
            <person name="Zhou Y."/>
            <person name="Sheng Y."/>
            <person name="Liu T."/>
            <person name="Pan Y."/>
            <person name="Xia L."/>
            <person name="Li J."/>
            <person name="Zhao F."/>
            <person name="Cao W."/>
        </authorList>
    </citation>
    <scope>NUCLEOTIDE SEQUENCE</scope>
    <source>
        <strain evidence="9">Rsan-2018</strain>
        <tissue evidence="9">Larvae</tissue>
    </source>
</reference>